<dbReference type="RefSeq" id="WP_310050822.1">
    <property type="nucleotide sequence ID" value="NZ_JAVDVQ010000002.1"/>
</dbReference>
<dbReference type="Gene3D" id="3.30.70.2970">
    <property type="entry name" value="Protein of unknown function (DUF541), domain 2"/>
    <property type="match status" value="1"/>
</dbReference>
<sequence length="212" mass="21590">MTDSQRSISVSGSGSAEAAPDLLTLSIGVECRQEDVGAAYGEAGRVSAAITAALREYGVANPDITTSGLNVRAEVNWQEGRGQVVSGYLASSVLSVRLRELGRSSEVIAAAVNAGGNAVRLNGLELGFADPAAVTARAREAAWQDALTTAGHFASLAGASLGKVVSLVQQSGQPAPIPVAKMQRAAAVESLTVEAGESSISATVNVVWELLD</sequence>
<gene>
    <name evidence="1" type="ORF">J2X01_000833</name>
</gene>
<proteinExistence type="predicted"/>
<reference evidence="1 2" key="1">
    <citation type="submission" date="2023-07" db="EMBL/GenBank/DDBJ databases">
        <title>Sorghum-associated microbial communities from plants grown in Nebraska, USA.</title>
        <authorList>
            <person name="Schachtman D."/>
        </authorList>
    </citation>
    <scope>NUCLEOTIDE SEQUENCE [LARGE SCALE GENOMIC DNA]</scope>
    <source>
        <strain evidence="1 2">BE167</strain>
    </source>
</reference>
<dbReference type="PANTHER" id="PTHR34387">
    <property type="entry name" value="SLR1258 PROTEIN"/>
    <property type="match status" value="1"/>
</dbReference>
<dbReference type="Gene3D" id="3.30.110.170">
    <property type="entry name" value="Protein of unknown function (DUF541), domain 1"/>
    <property type="match status" value="1"/>
</dbReference>
<dbReference type="EMBL" id="JAVDVQ010000002">
    <property type="protein sequence ID" value="MDR7081556.1"/>
    <property type="molecule type" value="Genomic_DNA"/>
</dbReference>
<comment type="caution">
    <text evidence="1">The sequence shown here is derived from an EMBL/GenBank/DDBJ whole genome shotgun (WGS) entry which is preliminary data.</text>
</comment>
<evidence type="ECO:0000313" key="2">
    <source>
        <dbReference type="Proteomes" id="UP001252243"/>
    </source>
</evidence>
<dbReference type="InterPro" id="IPR007497">
    <property type="entry name" value="SIMPL/DUF541"/>
</dbReference>
<evidence type="ECO:0000313" key="1">
    <source>
        <dbReference type="EMBL" id="MDR7081556.1"/>
    </source>
</evidence>
<organism evidence="1 2">
    <name type="scientific">Arthrobacter ginsengisoli</name>
    <dbReference type="NCBI Taxonomy" id="1356565"/>
    <lineage>
        <taxon>Bacteria</taxon>
        <taxon>Bacillati</taxon>
        <taxon>Actinomycetota</taxon>
        <taxon>Actinomycetes</taxon>
        <taxon>Micrococcales</taxon>
        <taxon>Micrococcaceae</taxon>
        <taxon>Arthrobacter</taxon>
    </lineage>
</organism>
<accession>A0ABU1U8P3</accession>
<name>A0ABU1U8P3_9MICC</name>
<dbReference type="PANTHER" id="PTHR34387:SF1">
    <property type="entry name" value="PERIPLASMIC IMMUNOGENIC PROTEIN"/>
    <property type="match status" value="1"/>
</dbReference>
<dbReference type="Pfam" id="PF04402">
    <property type="entry name" value="SIMPL"/>
    <property type="match status" value="1"/>
</dbReference>
<dbReference type="InterPro" id="IPR052022">
    <property type="entry name" value="26kDa_periplasmic_antigen"/>
</dbReference>
<dbReference type="Proteomes" id="UP001252243">
    <property type="component" value="Unassembled WGS sequence"/>
</dbReference>
<protein>
    <submittedName>
        <fullName evidence="1">Uncharacterized protein YggE</fullName>
    </submittedName>
</protein>
<keyword evidence="2" id="KW-1185">Reference proteome</keyword>